<dbReference type="InterPro" id="IPR052045">
    <property type="entry name" value="Sulfur_Carrier/Prot_Modifier"/>
</dbReference>
<dbReference type="PANTHER" id="PTHR38031">
    <property type="entry name" value="SULFUR CARRIER PROTEIN SLR0821-RELATED"/>
    <property type="match status" value="1"/>
</dbReference>
<dbReference type="Pfam" id="PF02597">
    <property type="entry name" value="ThiS"/>
    <property type="match status" value="1"/>
</dbReference>
<evidence type="ECO:0008006" key="3">
    <source>
        <dbReference type="Google" id="ProtNLM"/>
    </source>
</evidence>
<evidence type="ECO:0000313" key="1">
    <source>
        <dbReference type="EMBL" id="RJP69919.1"/>
    </source>
</evidence>
<gene>
    <name evidence="1" type="ORF">C4532_10315</name>
</gene>
<name>A0A419EY77_9BACT</name>
<dbReference type="Proteomes" id="UP000285961">
    <property type="component" value="Unassembled WGS sequence"/>
</dbReference>
<evidence type="ECO:0000313" key="2">
    <source>
        <dbReference type="Proteomes" id="UP000285961"/>
    </source>
</evidence>
<dbReference type="InterPro" id="IPR003749">
    <property type="entry name" value="ThiS/MoaD-like"/>
</dbReference>
<dbReference type="PANTHER" id="PTHR38031:SF1">
    <property type="entry name" value="SULFUR CARRIER PROTEIN CYSO"/>
    <property type="match status" value="1"/>
</dbReference>
<accession>A0A419EY77</accession>
<proteinExistence type="predicted"/>
<protein>
    <recommendedName>
        <fullName evidence="3">MoaD/ThiS family protein</fullName>
    </recommendedName>
</protein>
<reference evidence="1 2" key="1">
    <citation type="journal article" date="2017" name="ISME J.">
        <title>Energy and carbon metabolisms in a deep terrestrial subsurface fluid microbial community.</title>
        <authorList>
            <person name="Momper L."/>
            <person name="Jungbluth S.P."/>
            <person name="Lee M.D."/>
            <person name="Amend J.P."/>
        </authorList>
    </citation>
    <scope>NUCLEOTIDE SEQUENCE [LARGE SCALE GENOMIC DNA]</scope>
    <source>
        <strain evidence="1">SURF_17</strain>
    </source>
</reference>
<organism evidence="1 2">
    <name type="scientific">Candidatus Abyssobacteria bacterium SURF_17</name>
    <dbReference type="NCBI Taxonomy" id="2093361"/>
    <lineage>
        <taxon>Bacteria</taxon>
        <taxon>Pseudomonadati</taxon>
        <taxon>Candidatus Hydrogenedentota</taxon>
        <taxon>Candidatus Abyssobacteria</taxon>
    </lineage>
</organism>
<dbReference type="AlphaFoldDB" id="A0A419EY77"/>
<dbReference type="SUPFAM" id="SSF54285">
    <property type="entry name" value="MoaD/ThiS"/>
    <property type="match status" value="1"/>
</dbReference>
<dbReference type="Gene3D" id="3.10.20.30">
    <property type="match status" value="1"/>
</dbReference>
<sequence>MRVKVSMVGLLEGVLPAGKDVIEAESMTVGGVLDTLVMRYGSIAADKLRDGTDLREGLSLLVNGRNVLSLPDKFQTKLEDGDEIVITVRVSGG</sequence>
<dbReference type="InterPro" id="IPR016155">
    <property type="entry name" value="Mopterin_synth/thiamin_S_b"/>
</dbReference>
<dbReference type="CDD" id="cd17040">
    <property type="entry name" value="Ubl_MoaD_like"/>
    <property type="match status" value="1"/>
</dbReference>
<dbReference type="InterPro" id="IPR012675">
    <property type="entry name" value="Beta-grasp_dom_sf"/>
</dbReference>
<comment type="caution">
    <text evidence="1">The sequence shown here is derived from an EMBL/GenBank/DDBJ whole genome shotgun (WGS) entry which is preliminary data.</text>
</comment>
<dbReference type="EMBL" id="QZKI01000077">
    <property type="protein sequence ID" value="RJP69919.1"/>
    <property type="molecule type" value="Genomic_DNA"/>
</dbReference>